<feature type="compositionally biased region" description="Basic residues" evidence="1">
    <location>
        <begin position="1"/>
        <end position="10"/>
    </location>
</feature>
<gene>
    <name evidence="2" type="ORF">HW555_000002</name>
</gene>
<evidence type="ECO:0000256" key="1">
    <source>
        <dbReference type="SAM" id="MobiDB-lite"/>
    </source>
</evidence>
<reference evidence="2" key="1">
    <citation type="submission" date="2020-08" db="EMBL/GenBank/DDBJ databases">
        <title>Spodoptera exigua strain:BAW_Kor-Di-RS1 Genome sequencing and assembly.</title>
        <authorList>
            <person name="Kim J."/>
            <person name="Nam H.Y."/>
            <person name="Kwon M."/>
            <person name="Choi J.H."/>
            <person name="Cho S.R."/>
            <person name="Kim G.-H."/>
        </authorList>
    </citation>
    <scope>NUCLEOTIDE SEQUENCE</scope>
    <source>
        <strain evidence="2">BAW_Kor-Di-RS1</strain>
        <tissue evidence="2">Whole-body</tissue>
    </source>
</reference>
<dbReference type="EMBL" id="JACKWZ010000001">
    <property type="protein sequence ID" value="KAF9424701.1"/>
    <property type="molecule type" value="Genomic_DNA"/>
</dbReference>
<dbReference type="AlphaFoldDB" id="A0A835GTL2"/>
<proteinExistence type="predicted"/>
<evidence type="ECO:0000313" key="2">
    <source>
        <dbReference type="EMBL" id="KAF9424701.1"/>
    </source>
</evidence>
<accession>A0A835GTL2</accession>
<organism evidence="2 3">
    <name type="scientific">Spodoptera exigua</name>
    <name type="common">Beet armyworm</name>
    <name type="synonym">Noctua fulgens</name>
    <dbReference type="NCBI Taxonomy" id="7107"/>
    <lineage>
        <taxon>Eukaryota</taxon>
        <taxon>Metazoa</taxon>
        <taxon>Ecdysozoa</taxon>
        <taxon>Arthropoda</taxon>
        <taxon>Hexapoda</taxon>
        <taxon>Insecta</taxon>
        <taxon>Pterygota</taxon>
        <taxon>Neoptera</taxon>
        <taxon>Endopterygota</taxon>
        <taxon>Lepidoptera</taxon>
        <taxon>Glossata</taxon>
        <taxon>Ditrysia</taxon>
        <taxon>Noctuoidea</taxon>
        <taxon>Noctuidae</taxon>
        <taxon>Amphipyrinae</taxon>
        <taxon>Spodoptera</taxon>
    </lineage>
</organism>
<name>A0A835GTL2_SPOEX</name>
<evidence type="ECO:0000313" key="3">
    <source>
        <dbReference type="Proteomes" id="UP000648187"/>
    </source>
</evidence>
<comment type="caution">
    <text evidence="2">The sequence shown here is derived from an EMBL/GenBank/DDBJ whole genome shotgun (WGS) entry which is preliminary data.</text>
</comment>
<sequence length="63" mass="7371">MNGRLPRRKLVGGQRMHQSRSDQRMTLNVTAALRSRRCIDRNPSVRSFRAFLTRAQTKTLKIM</sequence>
<protein>
    <submittedName>
        <fullName evidence="2">Uncharacterized protein</fullName>
    </submittedName>
</protein>
<feature type="region of interest" description="Disordered" evidence="1">
    <location>
        <begin position="1"/>
        <end position="23"/>
    </location>
</feature>
<keyword evidence="3" id="KW-1185">Reference proteome</keyword>
<dbReference type="Proteomes" id="UP000648187">
    <property type="component" value="Unassembled WGS sequence"/>
</dbReference>